<feature type="domain" description="SGNH hydrolase-type esterase" evidence="1">
    <location>
        <begin position="13"/>
        <end position="172"/>
    </location>
</feature>
<keyword evidence="4" id="KW-0002">3D-structure</keyword>
<reference evidence="2 3" key="1">
    <citation type="journal article" date="2009" name="Stand. Genomic Sci.">
        <title>Complete genome sequence of Slackia heliotrinireducens type strain (RHS 1).</title>
        <authorList>
            <person name="Pukall R."/>
            <person name="Lapidus A."/>
            <person name="Nolan M."/>
            <person name="Copeland A."/>
            <person name="Glavina Del Rio T."/>
            <person name="Lucas S."/>
            <person name="Chen F."/>
            <person name="Tice H."/>
            <person name="Cheng J.F."/>
            <person name="Chertkov O."/>
            <person name="Bruce D."/>
            <person name="Goodwin L."/>
            <person name="Kuske C."/>
            <person name="Brettin T."/>
            <person name="Detter J.C."/>
            <person name="Han C."/>
            <person name="Pitluck S."/>
            <person name="Pati A."/>
            <person name="Mavrommatis K."/>
            <person name="Ivanova N."/>
            <person name="Ovchinnikova G."/>
            <person name="Chen A."/>
            <person name="Palaniappan K."/>
            <person name="Schneider S."/>
            <person name="Rohde M."/>
            <person name="Chain P."/>
            <person name="D'haeseleer P."/>
            <person name="Goker M."/>
            <person name="Bristow J."/>
            <person name="Eisen J.A."/>
            <person name="Markowitz V."/>
            <person name="Kyrpides N.C."/>
            <person name="Klenk H.P."/>
            <person name="Hugenholtz P."/>
        </authorList>
    </citation>
    <scope>NUCLEOTIDE SEQUENCE [LARGE SCALE GENOMIC DNA]</scope>
    <source>
        <strain evidence="3">ATCC 29202 / DSM 20476 / NCTC 11029 / RHS 1</strain>
    </source>
</reference>
<dbReference type="PDBsum" id="4S1P"/>
<reference evidence="4" key="2">
    <citation type="submission" date="2015-01" db="PDB data bank">
        <title>Shel_16390 protein, a putative SGNH hydrolase from Slackia heliotrinireducens.</title>
        <authorList>
            <person name="Osipiuk J."/>
            <person name="Cuff M.E."/>
            <person name="Wu R."/>
            <person name="Endres M."/>
            <person name="Joachimiak A."/>
        </authorList>
    </citation>
    <scope>X-RAY CRYSTALLOGRAPHY (1.45 ANGSTROMS)</scope>
</reference>
<organism evidence="2 3">
    <name type="scientific">Slackia heliotrinireducens (strain ATCC 29202 / DSM 20476 / NCTC 11029 / RHS 1)</name>
    <name type="common">Peptococcus heliotrinreducens</name>
    <dbReference type="NCBI Taxonomy" id="471855"/>
    <lineage>
        <taxon>Bacteria</taxon>
        <taxon>Bacillati</taxon>
        <taxon>Actinomycetota</taxon>
        <taxon>Coriobacteriia</taxon>
        <taxon>Eggerthellales</taxon>
        <taxon>Eggerthellaceae</taxon>
        <taxon>Slackia</taxon>
    </lineage>
</organism>
<evidence type="ECO:0000259" key="1">
    <source>
        <dbReference type="Pfam" id="PF13472"/>
    </source>
</evidence>
<evidence type="ECO:0000313" key="2">
    <source>
        <dbReference type="EMBL" id="ACV22658.1"/>
    </source>
</evidence>
<dbReference type="PDB" id="4S1P">
    <property type="method" value="X-ray"/>
    <property type="resolution" value="1.45 A"/>
    <property type="chains" value="A=1-188"/>
</dbReference>
<protein>
    <recommendedName>
        <fullName evidence="1">SGNH hydrolase-type esterase domain-containing protein</fullName>
    </recommendedName>
</protein>
<gene>
    <name evidence="2" type="ordered locus">Shel_16390</name>
</gene>
<dbReference type="CDD" id="cd00229">
    <property type="entry name" value="SGNH_hydrolase"/>
    <property type="match status" value="1"/>
</dbReference>
<sequence length="188" mass="19652">MRILMLGNSLTTANHMPDMLAELLTAEVRVHARGGARLAEHLNPKTRNGALTQAALANEAWDFVVMQEMSHGPATSPTAYARSVASLSEAAKAAGAQPVIYGTWPYRAGCAKLVKLGMSHDDMSLRMAEAFAQAAADSGALLADVAAPFRAGSADELYAADGVHPSPAGSRLAALVLAETMGKGIRPW</sequence>
<dbReference type="eggNOG" id="COG2755">
    <property type="taxonomic scope" value="Bacteria"/>
</dbReference>
<evidence type="ECO:0000313" key="3">
    <source>
        <dbReference type="Proteomes" id="UP000002026"/>
    </source>
</evidence>
<dbReference type="HOGENOM" id="CLU_099829_0_0_11"/>
<dbReference type="SMR" id="C7N6X3"/>
<dbReference type="KEGG" id="shi:Shel_16390"/>
<dbReference type="SUPFAM" id="SSF52266">
    <property type="entry name" value="SGNH hydrolase"/>
    <property type="match status" value="1"/>
</dbReference>
<dbReference type="EMBL" id="CP001684">
    <property type="protein sequence ID" value="ACV22658.1"/>
    <property type="molecule type" value="Genomic_DNA"/>
</dbReference>
<dbReference type="Proteomes" id="UP000002026">
    <property type="component" value="Chromosome"/>
</dbReference>
<dbReference type="Gene3D" id="3.40.50.1110">
    <property type="entry name" value="SGNH hydrolase"/>
    <property type="match status" value="1"/>
</dbReference>
<evidence type="ECO:0007829" key="4">
    <source>
        <dbReference type="PDB" id="4S1P"/>
    </source>
</evidence>
<dbReference type="Pfam" id="PF13472">
    <property type="entry name" value="Lipase_GDSL_2"/>
    <property type="match status" value="1"/>
</dbReference>
<dbReference type="RefSeq" id="WP_012798760.1">
    <property type="nucleotide sequence ID" value="NC_013165.1"/>
</dbReference>
<name>C7N6X3_SLAHD</name>
<accession>C7N6X3</accession>
<dbReference type="InterPro" id="IPR036514">
    <property type="entry name" value="SGNH_hydro_sf"/>
</dbReference>
<keyword evidence="3" id="KW-1185">Reference proteome</keyword>
<dbReference type="InterPro" id="IPR013830">
    <property type="entry name" value="SGNH_hydro"/>
</dbReference>
<proteinExistence type="evidence at protein level"/>
<dbReference type="STRING" id="471855.Shel_16390"/>
<dbReference type="AlphaFoldDB" id="C7N6X3"/>
<dbReference type="EvolutionaryTrace" id="C7N6X3"/>